<dbReference type="Proteomes" id="UP001209076">
    <property type="component" value="Unassembled WGS sequence"/>
</dbReference>
<protein>
    <submittedName>
        <fullName evidence="2">SUF system NifU family Fe-S cluster assembly protein</fullName>
    </submittedName>
</protein>
<dbReference type="EMBL" id="JAOEGN010000014">
    <property type="protein sequence ID" value="MCU0105463.1"/>
    <property type="molecule type" value="Genomic_DNA"/>
</dbReference>
<evidence type="ECO:0000313" key="2">
    <source>
        <dbReference type="EMBL" id="MCU0105463.1"/>
    </source>
</evidence>
<dbReference type="NCBIfam" id="TIGR01994">
    <property type="entry name" value="SUF_scaf_2"/>
    <property type="match status" value="1"/>
</dbReference>
<sequence>MSSNLENLYRQVIMDHYKNPYNKGLVQDPTYFTVHLHNPSCGDDMTVQLKEENGIIQDIRHQGTGCSICCSSASVMSITLKNHTKQEGLDTIQAYYKMLTNEAYDQNILKGDALAYHGVAQFPARIKCATLAWKAAEQALLHNKEE</sequence>
<evidence type="ECO:0000313" key="3">
    <source>
        <dbReference type="Proteomes" id="UP001209076"/>
    </source>
</evidence>
<dbReference type="InterPro" id="IPR002871">
    <property type="entry name" value="NIF_FeS_clus_asmbl_NifU_N"/>
</dbReference>
<organism evidence="2 3">
    <name type="scientific">Paracholeplasma vituli</name>
    <dbReference type="NCBI Taxonomy" id="69473"/>
    <lineage>
        <taxon>Bacteria</taxon>
        <taxon>Bacillati</taxon>
        <taxon>Mycoplasmatota</taxon>
        <taxon>Mollicutes</taxon>
        <taxon>Acholeplasmatales</taxon>
        <taxon>Acholeplasmataceae</taxon>
        <taxon>Paracholeplasma</taxon>
    </lineage>
</organism>
<dbReference type="SUPFAM" id="SSF82649">
    <property type="entry name" value="SufE/NifU"/>
    <property type="match status" value="1"/>
</dbReference>
<gene>
    <name evidence="2" type="ORF">N7603_07310</name>
</gene>
<dbReference type="PANTHER" id="PTHR10093">
    <property type="entry name" value="IRON-SULFUR CLUSTER ASSEMBLY ENZYME NIFU HOMOLOG"/>
    <property type="match status" value="1"/>
</dbReference>
<dbReference type="Pfam" id="PF01592">
    <property type="entry name" value="NifU_N"/>
    <property type="match status" value="1"/>
</dbReference>
<evidence type="ECO:0000259" key="1">
    <source>
        <dbReference type="Pfam" id="PF01592"/>
    </source>
</evidence>
<dbReference type="Gene3D" id="3.90.1010.10">
    <property type="match status" value="1"/>
</dbReference>
<dbReference type="CDD" id="cd06664">
    <property type="entry name" value="IscU_like"/>
    <property type="match status" value="1"/>
</dbReference>
<reference evidence="3" key="1">
    <citation type="submission" date="2023-07" db="EMBL/GenBank/DDBJ databases">
        <title>Novel Mycoplasma species identified in domestic and wild animals.</title>
        <authorList>
            <person name="Volokhov D.V."/>
            <person name="Furtak V.A."/>
            <person name="Zagorodnyaya T.A."/>
        </authorList>
    </citation>
    <scope>NUCLEOTIDE SEQUENCE [LARGE SCALE GENOMIC DNA]</scope>
    <source>
        <strain evidence="3">92-19</strain>
    </source>
</reference>
<name>A0ABT2PWX5_9MOLU</name>
<feature type="domain" description="NIF system FeS cluster assembly NifU N-terminal" evidence="1">
    <location>
        <begin position="9"/>
        <end position="128"/>
    </location>
</feature>
<accession>A0ABT2PWX5</accession>
<proteinExistence type="predicted"/>
<dbReference type="RefSeq" id="WP_262096775.1">
    <property type="nucleotide sequence ID" value="NZ_JAOEGN010000014.1"/>
</dbReference>
<comment type="caution">
    <text evidence="2">The sequence shown here is derived from an EMBL/GenBank/DDBJ whole genome shotgun (WGS) entry which is preliminary data.</text>
</comment>
<keyword evidence="3" id="KW-1185">Reference proteome</keyword>